<feature type="compositionally biased region" description="Basic and acidic residues" evidence="1">
    <location>
        <begin position="190"/>
        <end position="215"/>
    </location>
</feature>
<keyword evidence="2" id="KW-1133">Transmembrane helix</keyword>
<name>A0A6M4WIL3_9ACTN</name>
<accession>A0A6M4WIL3</accession>
<dbReference type="RefSeq" id="WP_171395393.1">
    <property type="nucleotide sequence ID" value="NZ_CP049838.1"/>
</dbReference>
<dbReference type="AlphaFoldDB" id="A0A6M4WIL3"/>
<dbReference type="Proteomes" id="UP000502665">
    <property type="component" value="Chromosome"/>
</dbReference>
<feature type="region of interest" description="Disordered" evidence="1">
    <location>
        <begin position="149"/>
        <end position="225"/>
    </location>
</feature>
<keyword evidence="2" id="KW-0812">Transmembrane</keyword>
<feature type="compositionally biased region" description="Basic and acidic residues" evidence="1">
    <location>
        <begin position="98"/>
        <end position="107"/>
    </location>
</feature>
<feature type="compositionally biased region" description="Gly residues" evidence="1">
    <location>
        <begin position="79"/>
        <end position="97"/>
    </location>
</feature>
<evidence type="ECO:0000256" key="2">
    <source>
        <dbReference type="SAM" id="Phobius"/>
    </source>
</evidence>
<evidence type="ECO:0000313" key="3">
    <source>
        <dbReference type="EMBL" id="QJS99740.1"/>
    </source>
</evidence>
<protein>
    <recommendedName>
        <fullName evidence="5">DUF5666 domain-containing protein</fullName>
    </recommendedName>
</protein>
<dbReference type="EMBL" id="CP049838">
    <property type="protein sequence ID" value="QJS99740.1"/>
    <property type="molecule type" value="Genomic_DNA"/>
</dbReference>
<feature type="transmembrane region" description="Helical" evidence="2">
    <location>
        <begin position="42"/>
        <end position="62"/>
    </location>
</feature>
<feature type="region of interest" description="Disordered" evidence="1">
    <location>
        <begin position="62"/>
        <end position="107"/>
    </location>
</feature>
<keyword evidence="4" id="KW-1185">Reference proteome</keyword>
<reference evidence="3" key="1">
    <citation type="submission" date="2020-03" db="EMBL/GenBank/DDBJ databases">
        <title>Molecular networking-based the target discovery of potent antiproliferative macrolactams: 5/6/7/16 polycyclic ansamycins and glycosylated trienomycin from Streptomyces cacaoi subsp. asoensis.</title>
        <authorList>
            <person name="Liu L.-L."/>
        </authorList>
    </citation>
    <scope>NUCLEOTIDE SEQUENCE [LARGE SCALE GENOMIC DNA]</scope>
    <source>
        <strain evidence="3">H2S5</strain>
    </source>
</reference>
<proteinExistence type="predicted"/>
<organism evidence="3 4">
    <name type="scientific">Streptomyces asoensis</name>
    <dbReference type="NCBI Taxonomy" id="249586"/>
    <lineage>
        <taxon>Bacteria</taxon>
        <taxon>Bacillati</taxon>
        <taxon>Actinomycetota</taxon>
        <taxon>Actinomycetes</taxon>
        <taxon>Kitasatosporales</taxon>
        <taxon>Streptomycetaceae</taxon>
        <taxon>Streptomyces</taxon>
    </lineage>
</organism>
<keyword evidence="2" id="KW-0472">Membrane</keyword>
<sequence length="225" mass="22956">MQEPDRPEGPEEVELLSGPVDGERDRADLRTLWRRRSTRGRAVIAATTVAVLALGGTVAYAATSGDSGGGSPSASSSEGPGGRHGHGGPWFGLGGDAAHGEATVKDPDTGDWVVRVWQRGTVAKVADDQVTVKSEDGASWTWTVGADATVSADGTSGSGADALKKGDTVHVVGSRSGDTNTADRVLSGTFDERGPGDRRGDSPGHGPWNREDDRSPGPTGSGAAT</sequence>
<evidence type="ECO:0000313" key="4">
    <source>
        <dbReference type="Proteomes" id="UP000502665"/>
    </source>
</evidence>
<evidence type="ECO:0000256" key="1">
    <source>
        <dbReference type="SAM" id="MobiDB-lite"/>
    </source>
</evidence>
<evidence type="ECO:0008006" key="5">
    <source>
        <dbReference type="Google" id="ProtNLM"/>
    </source>
</evidence>
<feature type="region of interest" description="Disordered" evidence="1">
    <location>
        <begin position="1"/>
        <end position="27"/>
    </location>
</feature>
<gene>
    <name evidence="3" type="ORF">G9272_05035</name>
</gene>